<feature type="compositionally biased region" description="Polar residues" evidence="1">
    <location>
        <begin position="862"/>
        <end position="872"/>
    </location>
</feature>
<dbReference type="OrthoDB" id="2384350at2759"/>
<dbReference type="InParanoid" id="K1W8Z1"/>
<feature type="compositionally biased region" description="Pro residues" evidence="1">
    <location>
        <begin position="1126"/>
        <end position="1136"/>
    </location>
</feature>
<feature type="region of interest" description="Disordered" evidence="1">
    <location>
        <begin position="1008"/>
        <end position="1060"/>
    </location>
</feature>
<dbReference type="EMBL" id="AMBO01000140">
    <property type="protein sequence ID" value="EKD05293.1"/>
    <property type="molecule type" value="Genomic_DNA"/>
</dbReference>
<dbReference type="OMA" id="PAMYSAG"/>
<dbReference type="Proteomes" id="UP000006757">
    <property type="component" value="Unassembled WGS sequence"/>
</dbReference>
<feature type="compositionally biased region" description="Basic residues" evidence="1">
    <location>
        <begin position="720"/>
        <end position="732"/>
    </location>
</feature>
<feature type="region of interest" description="Disordered" evidence="1">
    <location>
        <begin position="897"/>
        <end position="930"/>
    </location>
</feature>
<dbReference type="eggNOG" id="ENOG502S7AG">
    <property type="taxonomic scope" value="Eukaryota"/>
</dbReference>
<protein>
    <submittedName>
        <fullName evidence="3">Signal transducer</fullName>
    </submittedName>
</protein>
<feature type="region of interest" description="Disordered" evidence="1">
    <location>
        <begin position="609"/>
        <end position="628"/>
    </location>
</feature>
<feature type="compositionally biased region" description="Polar residues" evidence="1">
    <location>
        <begin position="796"/>
        <end position="815"/>
    </location>
</feature>
<reference evidence="3 4" key="1">
    <citation type="journal article" date="2012" name="Eukaryot. Cell">
        <title>Genome sequence of the Trichosporon asahii environmental strain CBS 8904.</title>
        <authorList>
            <person name="Yang R.Y."/>
            <person name="Li H.T."/>
            <person name="Zhu H."/>
            <person name="Zhou G.P."/>
            <person name="Wang M."/>
            <person name="Wang L."/>
        </authorList>
    </citation>
    <scope>NUCLEOTIDE SEQUENCE [LARGE SCALE GENOMIC DNA]</scope>
    <source>
        <strain evidence="3 4">CBS 8904</strain>
    </source>
</reference>
<feature type="compositionally biased region" description="Low complexity" evidence="1">
    <location>
        <begin position="511"/>
        <end position="522"/>
    </location>
</feature>
<keyword evidence="4" id="KW-1185">Reference proteome</keyword>
<evidence type="ECO:0000313" key="4">
    <source>
        <dbReference type="Proteomes" id="UP000006757"/>
    </source>
</evidence>
<name>K1W8Z1_TRIAC</name>
<dbReference type="InterPro" id="IPR036420">
    <property type="entry name" value="BRCT_dom_sf"/>
</dbReference>
<feature type="region of interest" description="Disordered" evidence="1">
    <location>
        <begin position="707"/>
        <end position="877"/>
    </location>
</feature>
<dbReference type="PROSITE" id="PS50172">
    <property type="entry name" value="BRCT"/>
    <property type="match status" value="1"/>
</dbReference>
<feature type="compositionally biased region" description="Polar residues" evidence="1">
    <location>
        <begin position="1030"/>
        <end position="1039"/>
    </location>
</feature>
<feature type="compositionally biased region" description="Basic and acidic residues" evidence="1">
    <location>
        <begin position="210"/>
        <end position="221"/>
    </location>
</feature>
<feature type="compositionally biased region" description="Polar residues" evidence="1">
    <location>
        <begin position="1213"/>
        <end position="1228"/>
    </location>
</feature>
<dbReference type="SUPFAM" id="SSF52113">
    <property type="entry name" value="BRCT domain"/>
    <property type="match status" value="1"/>
</dbReference>
<dbReference type="InterPro" id="IPR001357">
    <property type="entry name" value="BRCT_dom"/>
</dbReference>
<feature type="region of interest" description="Disordered" evidence="1">
    <location>
        <begin position="465"/>
        <end position="537"/>
    </location>
</feature>
<feature type="compositionally biased region" description="Polar residues" evidence="1">
    <location>
        <begin position="1492"/>
        <end position="1503"/>
    </location>
</feature>
<evidence type="ECO:0000313" key="3">
    <source>
        <dbReference type="EMBL" id="EKD05293.1"/>
    </source>
</evidence>
<feature type="compositionally biased region" description="Low complexity" evidence="1">
    <location>
        <begin position="784"/>
        <end position="795"/>
    </location>
</feature>
<evidence type="ECO:0000256" key="1">
    <source>
        <dbReference type="SAM" id="MobiDB-lite"/>
    </source>
</evidence>
<proteinExistence type="predicted"/>
<sequence>MPPKKEKKEKRLSRLTGWFRRLSIDKLPSPPNKHHVRAADSVSTMPVPHTVAGIVDHDRRHSFNEFGSRSAASQSMPNKAGYRKSMLRNGFTFGSSAPPTPTDNIGTAQRLTANSNSEATHETTSSDRTLAATPSATLLSGEAVNGLALSVTSPPSTASTPAPSIAPSSVPSIHPGPPSERHYYDHPPASRLPLPVAPYARSASTAPSRSSRDSLSNRDAHREALRQSLRLRVADPTRPVVDYHRAPGVIISLLAILDKKTLLTFRLTCRRHAALVNELYGAHVVVKGGAGGYHAISALGRAPVCYNGRPYGRGKPYLAVVGRVGVLSFEGGLRTWDLSERAEAEAAEQRLRHRLPRVANAPVVRVSDLAFAFESDVNPSTFVWFQTEGYRETYVPLSTRRLVVNLWGNWRFPILNYPDLDLEEVIVHPSPWIRKEDWTFRAECVAVIARTLLLDLVTLPQPKAASPEIRISSDGDDMGTHSTPRSSSDATNTETTGVIGEPNNKGKGKVSAAPSNDSDTSSPPQPSTPTPNDYRKHRDIRVTVVGFDPIDERHHATLPGYKRYSLPLVRDQKIGEWKRFTSAHEELGDLMSVLSRITFVSEKEYRQSVGERRPAPCPHLRASHTKSGSSPLPLLTALSLDTYHLRLSKYDPVTTIHDATDFSLPKLSKSIPEPLCSYRPNIACLPPPVSRIHPAMYSAGVATRTRSRATLSSAPSVKKPAVKHVRSTRRHPLPPSAEPIPAELRGKRKLSGGEAPSKRRRSNPRTSGTTGVEDVSMTSDSGQSSGTANSSLTSSDGSSQFILATPSKAPTSTASEPVPKPLQIQPSFTPFQTAPSTPVMVNAEAGPSTPPSDRVSDLPSAVPSTPAAQISHPQPVAPTPAREILRLTPKELKTAADTILPRPPTPPKVTERSARNGYPAWATPKTTVKKPPSAFFTRQAMTTARPGIRAPEPVQPVPFALQPQVQLPPRMDRPVAALPNRARVHPLATPARQPNPLATPATRKITVPVPFGGSVSRSTQAAANRVMATPSKTSHTTPLSLPAKTPGPALSKPPPPMLHIEETDEMDVDTPANLPVSNTPAAEKPADIPAVEQANATPAPAPSAATEGPAATQAEERVIATAAVPPKTPAPAPAAPPSTVAGSTRTLRKRAPTIATSLPARRPHSRPASVAGTVMGPPPLKTSSVDVPNKAADGPRYPSSLGSGPLNRPGSRVVSNNYRSISAPTPSSAKIEEPSLRSLSYPAGRDKENASQGQVKAKPRESLSMSSRRADTSLCISSLDDTLARLKARNKPDFKAAPKRVLSAAAVQDDKTDKTKLLGVTPRSLSLASMPQTERHSAPSRFQVLVDNSQQTAVLKGVVAFVDVHSAEGTDGSAPFIDMLKLSGARVLKRPSESCTHFIYKDGKPSTAAFWRRLPEAKRPEVVGIRWVTMCRERGKWMEEAGFRVDLNEQDIFQVSMEPKRLEAKPFLTKLSAAKAMPQPPPMPKKQPYATKVSSPLRQTMLA</sequence>
<feature type="compositionally biased region" description="Polar residues" evidence="1">
    <location>
        <begin position="764"/>
        <end position="783"/>
    </location>
</feature>
<dbReference type="STRING" id="1220162.K1W8Z1"/>
<dbReference type="CDD" id="cd17716">
    <property type="entry name" value="BRCT_microcephalin_rpt1"/>
    <property type="match status" value="1"/>
</dbReference>
<feature type="domain" description="BRCT" evidence="2">
    <location>
        <begin position="1350"/>
        <end position="1445"/>
    </location>
</feature>
<organism evidence="3 4">
    <name type="scientific">Trichosporon asahii var. asahii (strain CBS 8904)</name>
    <name type="common">Yeast</name>
    <dbReference type="NCBI Taxonomy" id="1220162"/>
    <lineage>
        <taxon>Eukaryota</taxon>
        <taxon>Fungi</taxon>
        <taxon>Dikarya</taxon>
        <taxon>Basidiomycota</taxon>
        <taxon>Agaricomycotina</taxon>
        <taxon>Tremellomycetes</taxon>
        <taxon>Trichosporonales</taxon>
        <taxon>Trichosporonaceae</taxon>
        <taxon>Trichosporon</taxon>
    </lineage>
</organism>
<dbReference type="Gene3D" id="3.40.50.10190">
    <property type="entry name" value="BRCT domain"/>
    <property type="match status" value="1"/>
</dbReference>
<feature type="compositionally biased region" description="Low complexity" evidence="1">
    <location>
        <begin position="200"/>
        <end position="209"/>
    </location>
</feature>
<comment type="caution">
    <text evidence="3">The sequence shown here is derived from an EMBL/GenBank/DDBJ whole genome shotgun (WGS) entry which is preliminary data.</text>
</comment>
<feature type="compositionally biased region" description="Low complexity" evidence="1">
    <location>
        <begin position="150"/>
        <end position="173"/>
    </location>
</feature>
<feature type="compositionally biased region" description="Low complexity" evidence="1">
    <location>
        <begin position="1094"/>
        <end position="1112"/>
    </location>
</feature>
<dbReference type="HOGENOM" id="CLU_248579_0_0_1"/>
<feature type="region of interest" description="Disordered" evidence="1">
    <location>
        <begin position="1475"/>
        <end position="1503"/>
    </location>
</feature>
<feature type="compositionally biased region" description="Polar residues" evidence="1">
    <location>
        <begin position="480"/>
        <end position="496"/>
    </location>
</feature>
<gene>
    <name evidence="3" type="ORF">A1Q2_00523</name>
</gene>
<feature type="compositionally biased region" description="Polar residues" evidence="1">
    <location>
        <begin position="824"/>
        <end position="836"/>
    </location>
</feature>
<feature type="region of interest" description="Disordered" evidence="1">
    <location>
        <begin position="1094"/>
        <end position="1269"/>
    </location>
</feature>
<evidence type="ECO:0000259" key="2">
    <source>
        <dbReference type="PROSITE" id="PS50172"/>
    </source>
</evidence>
<feature type="region of interest" description="Disordered" evidence="1">
    <location>
        <begin position="150"/>
        <end position="221"/>
    </location>
</feature>
<accession>K1W8Z1</accession>